<gene>
    <name evidence="1" type="ORF">Psuf_034050</name>
</gene>
<accession>A0A6F8YJ11</accession>
<evidence type="ECO:0000313" key="1">
    <source>
        <dbReference type="EMBL" id="BCB86092.1"/>
    </source>
</evidence>
<proteinExistence type="predicted"/>
<reference evidence="1 2" key="2">
    <citation type="submission" date="2020-03" db="EMBL/GenBank/DDBJ databases">
        <authorList>
            <person name="Ichikawa N."/>
            <person name="Kimura A."/>
            <person name="Kitahashi Y."/>
            <person name="Uohara A."/>
        </authorList>
    </citation>
    <scope>NUCLEOTIDE SEQUENCE [LARGE SCALE GENOMIC DNA]</scope>
    <source>
        <strain evidence="1 2">NBRC 105367</strain>
    </source>
</reference>
<dbReference type="EMBL" id="AP022871">
    <property type="protein sequence ID" value="BCB86092.1"/>
    <property type="molecule type" value="Genomic_DNA"/>
</dbReference>
<dbReference type="KEGG" id="psuu:Psuf_034050"/>
<protein>
    <submittedName>
        <fullName evidence="1">Uncharacterized protein</fullName>
    </submittedName>
</protein>
<dbReference type="Proteomes" id="UP000503011">
    <property type="component" value="Chromosome"/>
</dbReference>
<dbReference type="AlphaFoldDB" id="A0A6F8YJ11"/>
<evidence type="ECO:0000313" key="2">
    <source>
        <dbReference type="Proteomes" id="UP000503011"/>
    </source>
</evidence>
<sequence length="120" mass="13780">MSGTEPASRAEADALLRDRAERLVRAHLATREDQDFALSQKSMIGQTMREYGGRFLFELIQNGYDAQTPDTGHRHRAHCGVAGAWRGCTWHALRRQHRARVHREQRLAHPLAGIERRADW</sequence>
<name>A0A6F8YJ11_9ACTN</name>
<dbReference type="RefSeq" id="WP_173157980.1">
    <property type="nucleotide sequence ID" value="NZ_AP022871.1"/>
</dbReference>
<organism evidence="1 2">
    <name type="scientific">Phytohabitans suffuscus</name>
    <dbReference type="NCBI Taxonomy" id="624315"/>
    <lineage>
        <taxon>Bacteria</taxon>
        <taxon>Bacillati</taxon>
        <taxon>Actinomycetota</taxon>
        <taxon>Actinomycetes</taxon>
        <taxon>Micromonosporales</taxon>
        <taxon>Micromonosporaceae</taxon>
    </lineage>
</organism>
<reference evidence="1 2" key="1">
    <citation type="submission" date="2020-03" db="EMBL/GenBank/DDBJ databases">
        <title>Whole genome shotgun sequence of Phytohabitans suffuscus NBRC 105367.</title>
        <authorList>
            <person name="Komaki H."/>
            <person name="Tamura T."/>
        </authorList>
    </citation>
    <scope>NUCLEOTIDE SEQUENCE [LARGE SCALE GENOMIC DNA]</scope>
    <source>
        <strain evidence="1 2">NBRC 105367</strain>
    </source>
</reference>
<keyword evidence="2" id="KW-1185">Reference proteome</keyword>